<dbReference type="PROSITE" id="PS50018">
    <property type="entry name" value="RAS_GTPASE_ACTIV_2"/>
    <property type="match status" value="1"/>
</dbReference>
<feature type="region of interest" description="Disordered" evidence="1">
    <location>
        <begin position="241"/>
        <end position="266"/>
    </location>
</feature>
<evidence type="ECO:0000259" key="3">
    <source>
        <dbReference type="PROSITE" id="PS50021"/>
    </source>
</evidence>
<dbReference type="PROSITE" id="PS00509">
    <property type="entry name" value="RAS_GTPASE_ACTIV_1"/>
    <property type="match status" value="1"/>
</dbReference>
<feature type="domain" description="Ras-GAP" evidence="2">
    <location>
        <begin position="550"/>
        <end position="783"/>
    </location>
</feature>
<dbReference type="InterPro" id="IPR036872">
    <property type="entry name" value="CH_dom_sf"/>
</dbReference>
<dbReference type="SUPFAM" id="SSF48350">
    <property type="entry name" value="GTPase activation domain, GAP"/>
    <property type="match status" value="1"/>
</dbReference>
<dbReference type="AlphaFoldDB" id="A0A8H7S0P9"/>
<dbReference type="InterPro" id="IPR023152">
    <property type="entry name" value="RasGAP_CS"/>
</dbReference>
<dbReference type="InterPro" id="IPR000593">
    <property type="entry name" value="RasGAP_C"/>
</dbReference>
<dbReference type="GO" id="GO:0051015">
    <property type="term" value="F:actin filament binding"/>
    <property type="evidence" value="ECO:0007669"/>
    <property type="project" value="TreeGrafter"/>
</dbReference>
<sequence length="1212" mass="140396">MANNTPLKELTNIAGRNGLSNLHIPTITDGAEDVAGRIRLQKDDGIANYRWMDKKRVNIQAYEYLCHIGEAKEWIEDCLQIEIDPITELEETMRNGVILAELAAWFTEGVVKKIFRDTKKLQFRHSDNINYFFYALEVVRLPQIFWFELTDLYEKKNIPKVIYCIHALSHLLARRNIAPNIKNLIGTLQFTYEELTATQRVLDSSSLKMPDFKGVGFSLRKELNEDGGDYTLISPTTPDLIIEEDEESDVDNDNTSSTTTNDDEMTPKQQLETYFTSDPKNMEKLKICQSIARTWLARREYKEMQQVRQSTLFVSNLSHVQAQARGMLLRRDFEEKKITFESSEDWVLQLQTGVRGYLARMKYQKTLAHYNSNVDKIVQIQNFVKNKLVGDAYRKLTTDSNPSIGTVKNFIHLLDDSDLDFDRELALEDMRQNVIQRIRENTQMDTHVNGFDIQIGLFLRNAITIDEVVKTTGAFKKKQQHRRMSELAATSLNSNPYSLRGIDKESRKRLDLYQKLAYLLQTEPCYLARLLSMTGRGDLGSGVNARLIESTVVTLFGYATNAREEYLLINLCKCCIDEEMAYVGSTQEFMRRTLNDVLTFYRNYRYNHNRGAKERLFFRKLLSPLVNSIVKDEYLDLETDPIAIYHKAINEEESKTGRPSKRKHSATVQDALQDDEVRDTFVMHLRHLRERTTHFLQAITATVDDVPYGIRIIARKLRLAMEEAFPNEPEESIVRIIGNFIYYRYLNPAIVAPEQYEVIDAIVLPLQRKNLAEVAKMLQQISSGQEFDTNDIFLAPLNDFVKKASREFANWFMELTNVEEPETYFDMHEMNDQISTHKPRVYISPYELFHLHYAIEQNMDDLELRKTGPLRSIIQELGPSPFNSSLELQDSILCLTLSHPSDNIPMDPAARQQQLLVDSKRLVIYTIKIQSGESLKSILEAPVSPEHEDAWESLKATEFSDDHQEHDGGGDSITAKRRYVKLSQSDPPLDLQSLGFYQLKVVTSRLLFYLAKSGVLSAEDGYQQVINMIARDITGKNQRRIQRDGELSRVRQTLVHVKKKQHYLAEQRKNYEDYLNICMQNMAKKRGERPRYGLPFTRQYFHVRRLRKEGREPKFGSYKYSGKQLYERGILVDVNKIEPKDYDKISIILSMDQVNIISIEGTYSRWGIPSMQVDMPYENLLQTQFEGAQTMDVLDGMVKVNVNLLIYLINKK</sequence>
<comment type="caution">
    <text evidence="4">The sequence shown here is derived from an EMBL/GenBank/DDBJ whole genome shotgun (WGS) entry which is preliminary data.</text>
</comment>
<dbReference type="GO" id="GO:0110085">
    <property type="term" value="C:mitotic actomyosin contractile ring"/>
    <property type="evidence" value="ECO:0007669"/>
    <property type="project" value="TreeGrafter"/>
</dbReference>
<dbReference type="InterPro" id="IPR001936">
    <property type="entry name" value="RasGAP_dom"/>
</dbReference>
<keyword evidence="5" id="KW-1185">Reference proteome</keyword>
<dbReference type="Pfam" id="PF00616">
    <property type="entry name" value="RasGAP"/>
    <property type="match status" value="1"/>
</dbReference>
<reference evidence="4 5" key="1">
    <citation type="submission" date="2020-12" db="EMBL/GenBank/DDBJ databases">
        <title>Metabolic potential, ecology and presence of endohyphal bacteria is reflected in genomic diversity of Mucoromycotina.</title>
        <authorList>
            <person name="Muszewska A."/>
            <person name="Okrasinska A."/>
            <person name="Steczkiewicz K."/>
            <person name="Drgas O."/>
            <person name="Orlowska M."/>
            <person name="Perlinska-Lenart U."/>
            <person name="Aleksandrzak-Piekarczyk T."/>
            <person name="Szatraj K."/>
            <person name="Zielenkiewicz U."/>
            <person name="Pilsyk S."/>
            <person name="Malc E."/>
            <person name="Mieczkowski P."/>
            <person name="Kruszewska J.S."/>
            <person name="Biernat P."/>
            <person name="Pawlowska J."/>
        </authorList>
    </citation>
    <scope>NUCLEOTIDE SEQUENCE [LARGE SCALE GENOMIC DNA]</scope>
    <source>
        <strain evidence="4 5">CBS 142.35</strain>
    </source>
</reference>
<dbReference type="PANTHER" id="PTHR14149:SF14">
    <property type="entry name" value="CALPONIN-HOMOLOGY (CH) DOMAIN-CONTAINING PROTEIN"/>
    <property type="match status" value="1"/>
</dbReference>
<dbReference type="PROSITE" id="PS50096">
    <property type="entry name" value="IQ"/>
    <property type="match status" value="2"/>
</dbReference>
<dbReference type="Pfam" id="PF00307">
    <property type="entry name" value="CH"/>
    <property type="match status" value="1"/>
</dbReference>
<dbReference type="PROSITE" id="PS50021">
    <property type="entry name" value="CH"/>
    <property type="match status" value="1"/>
</dbReference>
<evidence type="ECO:0000313" key="4">
    <source>
        <dbReference type="EMBL" id="KAG2220534.1"/>
    </source>
</evidence>
<dbReference type="SUPFAM" id="SSF143885">
    <property type="entry name" value="RGC domain-like"/>
    <property type="match status" value="1"/>
</dbReference>
<evidence type="ECO:0000259" key="2">
    <source>
        <dbReference type="PROSITE" id="PS50018"/>
    </source>
</evidence>
<protein>
    <recommendedName>
        <fullName evidence="6">Ras GTPase-activating-like protein IQGAP1</fullName>
    </recommendedName>
</protein>
<gene>
    <name evidence="4" type="ORF">INT45_004140</name>
</gene>
<dbReference type="SUPFAM" id="SSF47576">
    <property type="entry name" value="Calponin-homology domain, CH-domain"/>
    <property type="match status" value="1"/>
</dbReference>
<name>A0A8H7S0P9_9FUNG</name>
<dbReference type="Pfam" id="PF00612">
    <property type="entry name" value="IQ"/>
    <property type="match status" value="2"/>
</dbReference>
<feature type="domain" description="Calponin-homology (CH)" evidence="3">
    <location>
        <begin position="65"/>
        <end position="172"/>
    </location>
</feature>
<dbReference type="SMART" id="SM00033">
    <property type="entry name" value="CH"/>
    <property type="match status" value="1"/>
</dbReference>
<feature type="compositionally biased region" description="Acidic residues" evidence="1">
    <location>
        <begin position="241"/>
        <end position="252"/>
    </location>
</feature>
<dbReference type="SMART" id="SM00015">
    <property type="entry name" value="IQ"/>
    <property type="match status" value="3"/>
</dbReference>
<dbReference type="OrthoDB" id="775356at2759"/>
<evidence type="ECO:0008006" key="6">
    <source>
        <dbReference type="Google" id="ProtNLM"/>
    </source>
</evidence>
<dbReference type="Proteomes" id="UP000646827">
    <property type="component" value="Unassembled WGS sequence"/>
</dbReference>
<dbReference type="SMART" id="SM00323">
    <property type="entry name" value="RasGAP"/>
    <property type="match status" value="1"/>
</dbReference>
<dbReference type="Gene3D" id="1.10.506.10">
    <property type="entry name" value="GTPase Activation - p120gap, domain 1"/>
    <property type="match status" value="1"/>
</dbReference>
<dbReference type="Pfam" id="PF03836">
    <property type="entry name" value="RasGAP_C"/>
    <property type="match status" value="1"/>
</dbReference>
<dbReference type="PANTHER" id="PTHR14149">
    <property type="entry name" value="RAS GTPASE-ACTIVATING PROTEIN WITH IQ MOTIF"/>
    <property type="match status" value="1"/>
</dbReference>
<dbReference type="InterPro" id="IPR008936">
    <property type="entry name" value="Rho_GTPase_activation_prot"/>
</dbReference>
<organism evidence="4 5">
    <name type="scientific">Circinella minor</name>
    <dbReference type="NCBI Taxonomy" id="1195481"/>
    <lineage>
        <taxon>Eukaryota</taxon>
        <taxon>Fungi</taxon>
        <taxon>Fungi incertae sedis</taxon>
        <taxon>Mucoromycota</taxon>
        <taxon>Mucoromycotina</taxon>
        <taxon>Mucoromycetes</taxon>
        <taxon>Mucorales</taxon>
        <taxon>Lichtheimiaceae</taxon>
        <taxon>Circinella</taxon>
    </lineage>
</organism>
<dbReference type="EMBL" id="JAEPRB010000137">
    <property type="protein sequence ID" value="KAG2220534.1"/>
    <property type="molecule type" value="Genomic_DNA"/>
</dbReference>
<dbReference type="GO" id="GO:0005516">
    <property type="term" value="F:calmodulin binding"/>
    <property type="evidence" value="ECO:0007669"/>
    <property type="project" value="TreeGrafter"/>
</dbReference>
<proteinExistence type="predicted"/>
<dbReference type="InterPro" id="IPR001715">
    <property type="entry name" value="CH_dom"/>
</dbReference>
<dbReference type="GO" id="GO:1903479">
    <property type="term" value="P:mitotic actomyosin contractile ring assembly actin filament organization"/>
    <property type="evidence" value="ECO:0007669"/>
    <property type="project" value="TreeGrafter"/>
</dbReference>
<dbReference type="GO" id="GO:0005096">
    <property type="term" value="F:GTPase activator activity"/>
    <property type="evidence" value="ECO:0007669"/>
    <property type="project" value="TreeGrafter"/>
</dbReference>
<accession>A0A8H7S0P9</accession>
<evidence type="ECO:0000256" key="1">
    <source>
        <dbReference type="SAM" id="MobiDB-lite"/>
    </source>
</evidence>
<dbReference type="CDD" id="cd21206">
    <property type="entry name" value="CH_IQGAP"/>
    <property type="match status" value="1"/>
</dbReference>
<dbReference type="Gene3D" id="1.10.418.10">
    <property type="entry name" value="Calponin-like domain"/>
    <property type="match status" value="1"/>
</dbReference>
<evidence type="ECO:0000313" key="5">
    <source>
        <dbReference type="Proteomes" id="UP000646827"/>
    </source>
</evidence>
<dbReference type="InterPro" id="IPR000048">
    <property type="entry name" value="IQ_motif_EF-hand-BS"/>
</dbReference>